<comment type="caution">
    <text evidence="1">The sequence shown here is derived from an EMBL/GenBank/DDBJ whole genome shotgun (WGS) entry which is preliminary data.</text>
</comment>
<dbReference type="PANTHER" id="PTHR46704:SF9">
    <property type="entry name" value="BHLH DOMAIN-CONTAINING PROTEIN"/>
    <property type="match status" value="1"/>
</dbReference>
<evidence type="ECO:0000313" key="2">
    <source>
        <dbReference type="Proteomes" id="UP000770661"/>
    </source>
</evidence>
<accession>A0A8J4XUA8</accession>
<dbReference type="Proteomes" id="UP000770661">
    <property type="component" value="Unassembled WGS sequence"/>
</dbReference>
<evidence type="ECO:0000313" key="1">
    <source>
        <dbReference type="EMBL" id="KAG0713184.1"/>
    </source>
</evidence>
<dbReference type="PANTHER" id="PTHR46704">
    <property type="entry name" value="CXC DOMAIN-CONTAINING PROTEIN-RELATED"/>
    <property type="match status" value="1"/>
</dbReference>
<name>A0A8J4XUA8_CHIOP</name>
<proteinExistence type="predicted"/>
<protein>
    <recommendedName>
        <fullName evidence="3">Tesmin/TSO1-like CXC domain-containing protein</fullName>
    </recommendedName>
</protein>
<dbReference type="OrthoDB" id="6430887at2759"/>
<organism evidence="1 2">
    <name type="scientific">Chionoecetes opilio</name>
    <name type="common">Atlantic snow crab</name>
    <name type="synonym">Cancer opilio</name>
    <dbReference type="NCBI Taxonomy" id="41210"/>
    <lineage>
        <taxon>Eukaryota</taxon>
        <taxon>Metazoa</taxon>
        <taxon>Ecdysozoa</taxon>
        <taxon>Arthropoda</taxon>
        <taxon>Crustacea</taxon>
        <taxon>Multicrustacea</taxon>
        <taxon>Malacostraca</taxon>
        <taxon>Eumalacostraca</taxon>
        <taxon>Eucarida</taxon>
        <taxon>Decapoda</taxon>
        <taxon>Pleocyemata</taxon>
        <taxon>Brachyura</taxon>
        <taxon>Eubrachyura</taxon>
        <taxon>Majoidea</taxon>
        <taxon>Majidae</taxon>
        <taxon>Chionoecetes</taxon>
    </lineage>
</organism>
<dbReference type="EMBL" id="JACEEZ010021699">
    <property type="protein sequence ID" value="KAG0713184.1"/>
    <property type="molecule type" value="Genomic_DNA"/>
</dbReference>
<sequence length="716" mass="79437">MNKVNYARYLPVYYAQMTQLHETCPELYRHFNQGYFSVQLRPGNPFARIAVDQTTEETVNKDTQTAGGTRGFSLRQGAVSRYYLTADNRAAALRQLRETILVNGSDTSHAKHPDLSTSRIKRDESGVTAICDLLENDWTNPFADDPSCLLSISTGAAAREDVSNDLLNALQKGEAAYQSFQKRLKEGTGFYDTVKKLNLKTFGKIKQKVVKATNKEIVLRADRQLFATMILIAKTRNLDMQLVLCHPLGPLPWSLANVDGSMKKTNKVALAKHMEGLVEPADNVDKRSATIIDAIALIQKMHGENDTFEELSDRILAAALHAGQGSERIDVVFDTYTEESIKAAERVNRGSNEGISFSEIRPAHKIINWRRLLACSQTKEKLVVFLAELWKHETNREKLGNRTLYVTCGEKCLVLTRDRWKLVQALECSHEEADTRMFLHAKHAATHYMTIILVADDTDVLIISLHLSRTIDSQLFIRRGTKVRVRMIDVGKLAAVLGSGVCSALPGLHAWSGCDTVSALASQGKIKALKLVQANDLYLQAFTDLGSSWNVPTDVFNSIQAFTCQLYARNTKIVGANSLRYHMFCAKKGQIESGQLPPCQDSLMQHTLRANYQAAIWRRSLENLPDVPAPSAGHGWELDDGGSLKIRWMAGLPAPDVVLNLISCTCRRTCRPSDCSCILNGLKCTVVCKLQGCSNMVQDDAIVAQDANDSDGDSDD</sequence>
<dbReference type="AlphaFoldDB" id="A0A8J4XUA8"/>
<reference evidence="1" key="1">
    <citation type="submission" date="2020-07" db="EMBL/GenBank/DDBJ databases">
        <title>The High-quality genome of the commercially important snow crab, Chionoecetes opilio.</title>
        <authorList>
            <person name="Jeong J.-H."/>
            <person name="Ryu S."/>
        </authorList>
    </citation>
    <scope>NUCLEOTIDE SEQUENCE</scope>
    <source>
        <strain evidence="1">MADBK_172401_WGS</strain>
        <tissue evidence="1">Digestive gland</tissue>
    </source>
</reference>
<gene>
    <name evidence="1" type="ORF">GWK47_016788</name>
</gene>
<keyword evidence="2" id="KW-1185">Reference proteome</keyword>
<evidence type="ECO:0008006" key="3">
    <source>
        <dbReference type="Google" id="ProtNLM"/>
    </source>
</evidence>